<gene>
    <name evidence="3" type="ORF">TKK_016473</name>
</gene>
<dbReference type="EMBL" id="JBJJXI010000134">
    <property type="protein sequence ID" value="KAL3388233.1"/>
    <property type="molecule type" value="Genomic_DNA"/>
</dbReference>
<name>A0ABD2W5V1_9HYME</name>
<evidence type="ECO:0000313" key="3">
    <source>
        <dbReference type="EMBL" id="KAL3388233.1"/>
    </source>
</evidence>
<dbReference type="PANTHER" id="PTHR39956">
    <property type="entry name" value="GH09530P-RELATED"/>
    <property type="match status" value="1"/>
</dbReference>
<comment type="caution">
    <text evidence="3">The sequence shown here is derived from an EMBL/GenBank/DDBJ whole genome shotgun (WGS) entry which is preliminary data.</text>
</comment>
<proteinExistence type="predicted"/>
<dbReference type="PANTHER" id="PTHR39956:SF1">
    <property type="entry name" value="GH09530P-RELATED"/>
    <property type="match status" value="1"/>
</dbReference>
<dbReference type="AlphaFoldDB" id="A0ABD2W5V1"/>
<sequence>MSASNKTSLIPLLVALLTLLVLADAVPYSKYGRSCRDIGCRSDEVCVMAEDPCGSYTQRDSCGRYPTCQRSNSGGESCTTKLCPSGTYCKTENGRPTCVNTTPGLGDGMFSENENTENKDMNRREEESQKPIESGSNSGYPGGIIYPDQTSSKPPSASYPDYPKSPSSGVGYPELPKPSAPSAGSGYPDYPKPSAPSAGSGYPDYPKASVPSGNPTSGTGYPAYPSAGSGYPSYPSSSSGYPGYGDNNKASSPLNTAGNLPNNSDMVGYPSPNQGYPGYQNPYANYPSPPQGQPPYQGAYNPNYPPQSQGNYPYQGGYNPYATEPTTTKKPSFSSQLTNFAKNFAKQILTQAIVDKVARS</sequence>
<evidence type="ECO:0000256" key="1">
    <source>
        <dbReference type="SAM" id="MobiDB-lite"/>
    </source>
</evidence>
<feature type="compositionally biased region" description="Basic and acidic residues" evidence="1">
    <location>
        <begin position="116"/>
        <end position="130"/>
    </location>
</feature>
<feature type="signal peptide" evidence="2">
    <location>
        <begin position="1"/>
        <end position="25"/>
    </location>
</feature>
<accession>A0ABD2W5V1</accession>
<keyword evidence="4" id="KW-1185">Reference proteome</keyword>
<evidence type="ECO:0000313" key="4">
    <source>
        <dbReference type="Proteomes" id="UP001627154"/>
    </source>
</evidence>
<feature type="compositionally biased region" description="Polar residues" evidence="1">
    <location>
        <begin position="248"/>
        <end position="265"/>
    </location>
</feature>
<feature type="chain" id="PRO_5044847881" evidence="2">
    <location>
        <begin position="26"/>
        <end position="360"/>
    </location>
</feature>
<feature type="compositionally biased region" description="Low complexity" evidence="1">
    <location>
        <begin position="220"/>
        <end position="245"/>
    </location>
</feature>
<keyword evidence="2" id="KW-0732">Signal</keyword>
<protein>
    <submittedName>
        <fullName evidence="3">Uncharacterized protein</fullName>
    </submittedName>
</protein>
<organism evidence="3 4">
    <name type="scientific">Trichogramma kaykai</name>
    <dbReference type="NCBI Taxonomy" id="54128"/>
    <lineage>
        <taxon>Eukaryota</taxon>
        <taxon>Metazoa</taxon>
        <taxon>Ecdysozoa</taxon>
        <taxon>Arthropoda</taxon>
        <taxon>Hexapoda</taxon>
        <taxon>Insecta</taxon>
        <taxon>Pterygota</taxon>
        <taxon>Neoptera</taxon>
        <taxon>Endopterygota</taxon>
        <taxon>Hymenoptera</taxon>
        <taxon>Apocrita</taxon>
        <taxon>Proctotrupomorpha</taxon>
        <taxon>Chalcidoidea</taxon>
        <taxon>Trichogrammatidae</taxon>
        <taxon>Trichogramma</taxon>
    </lineage>
</organism>
<feature type="region of interest" description="Disordered" evidence="1">
    <location>
        <begin position="100"/>
        <end position="332"/>
    </location>
</feature>
<feature type="compositionally biased region" description="Low complexity" evidence="1">
    <location>
        <begin position="294"/>
        <end position="321"/>
    </location>
</feature>
<dbReference type="Proteomes" id="UP001627154">
    <property type="component" value="Unassembled WGS sequence"/>
</dbReference>
<evidence type="ECO:0000256" key="2">
    <source>
        <dbReference type="SAM" id="SignalP"/>
    </source>
</evidence>
<reference evidence="3 4" key="1">
    <citation type="journal article" date="2024" name="bioRxiv">
        <title>A reference genome for Trichogramma kaykai: A tiny desert-dwelling parasitoid wasp with competing sex-ratio distorters.</title>
        <authorList>
            <person name="Culotta J."/>
            <person name="Lindsey A.R."/>
        </authorList>
    </citation>
    <scope>NUCLEOTIDE SEQUENCE [LARGE SCALE GENOMIC DNA]</scope>
    <source>
        <strain evidence="3 4">KSX58</strain>
    </source>
</reference>